<accession>A0A7W2ICY7</accession>
<protein>
    <submittedName>
        <fullName evidence="2">Serine/threonine-protein phosphatase</fullName>
    </submittedName>
</protein>
<dbReference type="InterPro" id="IPR001932">
    <property type="entry name" value="PPM-type_phosphatase-like_dom"/>
</dbReference>
<comment type="caution">
    <text evidence="2">The sequence shown here is derived from an EMBL/GenBank/DDBJ whole genome shotgun (WGS) entry which is preliminary data.</text>
</comment>
<gene>
    <name evidence="2" type="ORF">H3H37_15465</name>
</gene>
<keyword evidence="3" id="KW-1185">Reference proteome</keyword>
<dbReference type="Gene3D" id="3.60.40.10">
    <property type="entry name" value="PPM-type phosphatase domain"/>
    <property type="match status" value="1"/>
</dbReference>
<dbReference type="PROSITE" id="PS51746">
    <property type="entry name" value="PPM_2"/>
    <property type="match status" value="1"/>
</dbReference>
<dbReference type="SUPFAM" id="SSF81606">
    <property type="entry name" value="PP2C-like"/>
    <property type="match status" value="1"/>
</dbReference>
<dbReference type="InterPro" id="IPR036457">
    <property type="entry name" value="PPM-type-like_dom_sf"/>
</dbReference>
<dbReference type="Proteomes" id="UP000534388">
    <property type="component" value="Unassembled WGS sequence"/>
</dbReference>
<dbReference type="SMART" id="SM00331">
    <property type="entry name" value="PP2C_SIG"/>
    <property type="match status" value="1"/>
</dbReference>
<dbReference type="Pfam" id="PF13672">
    <property type="entry name" value="PP2C_2"/>
    <property type="match status" value="1"/>
</dbReference>
<name>A0A7W2ICY7_9BURK</name>
<reference evidence="2 3" key="1">
    <citation type="submission" date="2020-07" db="EMBL/GenBank/DDBJ databases">
        <title>Novel species isolated from subtropical streams in China.</title>
        <authorList>
            <person name="Lu H."/>
        </authorList>
    </citation>
    <scope>NUCLEOTIDE SEQUENCE [LARGE SCALE GENOMIC DNA]</scope>
    <source>
        <strain evidence="2 3">LX20W</strain>
    </source>
</reference>
<evidence type="ECO:0000313" key="2">
    <source>
        <dbReference type="EMBL" id="MBA5638457.1"/>
    </source>
</evidence>
<dbReference type="SMART" id="SM00332">
    <property type="entry name" value="PP2Cc"/>
    <property type="match status" value="1"/>
</dbReference>
<evidence type="ECO:0000259" key="1">
    <source>
        <dbReference type="PROSITE" id="PS51746"/>
    </source>
</evidence>
<feature type="domain" description="PPM-type phosphatase" evidence="1">
    <location>
        <begin position="45"/>
        <end position="313"/>
    </location>
</feature>
<evidence type="ECO:0000313" key="3">
    <source>
        <dbReference type="Proteomes" id="UP000534388"/>
    </source>
</evidence>
<proteinExistence type="predicted"/>
<dbReference type="AlphaFoldDB" id="A0A7W2ICY7"/>
<sequence length="315" mass="33856">MLAWDTSPLAKSHLRGCAFFWPGDTLDNWKQLSPSVPHHLDFGVAFGLTDIGTVRESNQDNFFIAPDLGLVMVADGMGGHNGGEIASADALNLVYNFVRAAHNAPATPPGSETTVPMFRATPFDPALADPDATWSDAAMKAMITLHDAVEYANNRMYQTNLANDRADGSGMGTTLTGLWQLPPDGPMFIFHVGDSRLYRFRQGRMEQLTRDQTLYQQALDAGAQALLPPRNLLLQALGPAPELVPELQSQVMMPGDVYLLCSDGLYGESAPGSIETILASATADNLDACCAALVEMAKRDGSRDNITALLVKCTG</sequence>
<dbReference type="EMBL" id="JACEZT010000009">
    <property type="protein sequence ID" value="MBA5638457.1"/>
    <property type="molecule type" value="Genomic_DNA"/>
</dbReference>
<organism evidence="2 3">
    <name type="scientific">Rugamonas brunnea</name>
    <dbReference type="NCBI Taxonomy" id="2758569"/>
    <lineage>
        <taxon>Bacteria</taxon>
        <taxon>Pseudomonadati</taxon>
        <taxon>Pseudomonadota</taxon>
        <taxon>Betaproteobacteria</taxon>
        <taxon>Burkholderiales</taxon>
        <taxon>Oxalobacteraceae</taxon>
        <taxon>Telluria group</taxon>
        <taxon>Rugamonas</taxon>
    </lineage>
</organism>
<dbReference type="CDD" id="cd00143">
    <property type="entry name" value="PP2Cc"/>
    <property type="match status" value="1"/>
</dbReference>